<sequence length="107" mass="12512">MANVINNDYFVPFFKFIQLEKVKSHGVSRTSIIFDTNLNKYLKVGIHSVSEFASINKFIDENNNSYEILDQDDEDETTKIRNSLAQIINNFEMSIIYMYGFNLEEIL</sequence>
<evidence type="ECO:0000313" key="1">
    <source>
        <dbReference type="EMBL" id="AGR40902.1"/>
    </source>
</evidence>
<dbReference type="Proteomes" id="UP000014984">
    <property type="component" value="Chromosome"/>
</dbReference>
<name>S5LYY3_9MOLU</name>
<dbReference type="PATRIC" id="fig|1276220.3.peg.234"/>
<organism evidence="1 2">
    <name type="scientific">Spiroplasma taiwanense CT-1</name>
    <dbReference type="NCBI Taxonomy" id="1276220"/>
    <lineage>
        <taxon>Bacteria</taxon>
        <taxon>Bacillati</taxon>
        <taxon>Mycoplasmatota</taxon>
        <taxon>Mollicutes</taxon>
        <taxon>Entomoplasmatales</taxon>
        <taxon>Spiroplasmataceae</taxon>
        <taxon>Spiroplasma</taxon>
    </lineage>
</organism>
<dbReference type="STRING" id="1276220.STAIW_v1c02310"/>
<protein>
    <submittedName>
        <fullName evidence="1">Uncharacterized protein</fullName>
    </submittedName>
</protein>
<proteinExistence type="predicted"/>
<reference evidence="1 2" key="1">
    <citation type="journal article" date="2013" name="Genome Biol. Evol.">
        <title>Comparison of metabolic capacities and inference of gene content evolution in mosquito-associated Spiroplasma diminutum and S. taiwanense.</title>
        <authorList>
            <person name="Lo W.S."/>
            <person name="Ku C."/>
            <person name="Chen L.L."/>
            <person name="Chang T.H."/>
            <person name="Kuo C.H."/>
        </authorList>
    </citation>
    <scope>NUCLEOTIDE SEQUENCE [LARGE SCALE GENOMIC DNA]</scope>
    <source>
        <strain evidence="1">CT-1</strain>
    </source>
</reference>
<keyword evidence="2" id="KW-1185">Reference proteome</keyword>
<dbReference type="RefSeq" id="WP_020834041.1">
    <property type="nucleotide sequence ID" value="NC_021846.1"/>
</dbReference>
<gene>
    <name evidence="1" type="ORF">STAIW_v1c02310</name>
</gene>
<dbReference type="AlphaFoldDB" id="S5LYY3"/>
<evidence type="ECO:0000313" key="2">
    <source>
        <dbReference type="Proteomes" id="UP000014984"/>
    </source>
</evidence>
<accession>S5LYY3</accession>
<dbReference type="HOGENOM" id="CLU_2208403_0_0_14"/>
<dbReference type="KEGG" id="stai:STAIW_v1c02310"/>
<dbReference type="EMBL" id="CP005074">
    <property type="protein sequence ID" value="AGR40902.1"/>
    <property type="molecule type" value="Genomic_DNA"/>
</dbReference>